<reference evidence="1" key="1">
    <citation type="submission" date="2018-05" db="EMBL/GenBank/DDBJ databases">
        <authorList>
            <person name="Lanie J.A."/>
            <person name="Ng W.-L."/>
            <person name="Kazmierczak K.M."/>
            <person name="Andrzejewski T.M."/>
            <person name="Davidsen T.M."/>
            <person name="Wayne K.J."/>
            <person name="Tettelin H."/>
            <person name="Glass J.I."/>
            <person name="Rusch D."/>
            <person name="Podicherti R."/>
            <person name="Tsui H.-C.T."/>
            <person name="Winkler M.E."/>
        </authorList>
    </citation>
    <scope>NUCLEOTIDE SEQUENCE</scope>
</reference>
<proteinExistence type="predicted"/>
<dbReference type="EMBL" id="UINC01060501">
    <property type="protein sequence ID" value="SVB85075.1"/>
    <property type="molecule type" value="Genomic_DNA"/>
</dbReference>
<evidence type="ECO:0000313" key="1">
    <source>
        <dbReference type="EMBL" id="SVB85075.1"/>
    </source>
</evidence>
<protein>
    <submittedName>
        <fullName evidence="1">Uncharacterized protein</fullName>
    </submittedName>
</protein>
<name>A0A382HDA9_9ZZZZ</name>
<gene>
    <name evidence="1" type="ORF">METZ01_LOCUS237929</name>
</gene>
<sequence>MGASLDTGFDFEDITGLPWIEIDFTRDIEQARNVILPRIRKKLGKVLRVGAGRQSITSSQSNQ</sequence>
<dbReference type="AlphaFoldDB" id="A0A382HDA9"/>
<organism evidence="1">
    <name type="scientific">marine metagenome</name>
    <dbReference type="NCBI Taxonomy" id="408172"/>
    <lineage>
        <taxon>unclassified sequences</taxon>
        <taxon>metagenomes</taxon>
        <taxon>ecological metagenomes</taxon>
    </lineage>
</organism>
<accession>A0A382HDA9</accession>